<evidence type="ECO:0000313" key="1">
    <source>
        <dbReference type="EMBL" id="SBT41637.1"/>
    </source>
</evidence>
<sequence>MCMFTYERKRTWRNDQRGGGGGGGEEKFPQAINPTVSKLPGCTSHGSCVVTNLSLAVHFFFFSFCIHFPMSSAYERYYSEKHVN</sequence>
<dbReference type="EMBL" id="FLRE01000159">
    <property type="protein sequence ID" value="SBT41637.1"/>
    <property type="molecule type" value="Genomic_DNA"/>
</dbReference>
<proteinExistence type="predicted"/>
<dbReference type="Proteomes" id="UP000078550">
    <property type="component" value="Unassembled WGS sequence"/>
</dbReference>
<evidence type="ECO:0000313" key="2">
    <source>
        <dbReference type="Proteomes" id="UP000078550"/>
    </source>
</evidence>
<protein>
    <submittedName>
        <fullName evidence="1">Uncharacterized protein</fullName>
    </submittedName>
</protein>
<organism evidence="1 2">
    <name type="scientific">Plasmodium ovale wallikeri</name>
    <dbReference type="NCBI Taxonomy" id="864142"/>
    <lineage>
        <taxon>Eukaryota</taxon>
        <taxon>Sar</taxon>
        <taxon>Alveolata</taxon>
        <taxon>Apicomplexa</taxon>
        <taxon>Aconoidasida</taxon>
        <taxon>Haemosporida</taxon>
        <taxon>Plasmodiidae</taxon>
        <taxon>Plasmodium</taxon>
        <taxon>Plasmodium (Plasmodium)</taxon>
    </lineage>
</organism>
<reference evidence="2" key="1">
    <citation type="submission" date="2016-05" db="EMBL/GenBank/DDBJ databases">
        <authorList>
            <person name="Naeem Raeece"/>
        </authorList>
    </citation>
    <scope>NUCLEOTIDE SEQUENCE [LARGE SCALE GENOMIC DNA]</scope>
</reference>
<gene>
    <name evidence="1" type="ORF">POVWA2_042240</name>
</gene>
<name>A0A1A8ZCC1_PLAOA</name>
<dbReference type="AlphaFoldDB" id="A0A1A8ZCC1"/>
<accession>A0A1A8ZCC1</accession>